<reference evidence="2 3" key="1">
    <citation type="submission" date="2018-07" db="EMBL/GenBank/DDBJ databases">
        <title>Whole Genome Shotgun Sequence of Streptomyces spongiicola strain 531S.</title>
        <authorList>
            <person name="Dohra H."/>
            <person name="Kodani S."/>
        </authorList>
    </citation>
    <scope>NUCLEOTIDE SEQUENCE [LARGE SCALE GENOMIC DNA]</scope>
    <source>
        <strain evidence="2 3">531S</strain>
    </source>
</reference>
<dbReference type="EMBL" id="BGZL01000025">
    <property type="protein sequence ID" value="GBQ03940.1"/>
    <property type="molecule type" value="Genomic_DNA"/>
</dbReference>
<gene>
    <name evidence="2" type="ORF">SSP531S_54190</name>
</gene>
<comment type="caution">
    <text evidence="2">The sequence shown here is derived from an EMBL/GenBank/DDBJ whole genome shotgun (WGS) entry which is preliminary data.</text>
</comment>
<feature type="region of interest" description="Disordered" evidence="1">
    <location>
        <begin position="1"/>
        <end position="67"/>
    </location>
</feature>
<feature type="compositionally biased region" description="Basic and acidic residues" evidence="1">
    <location>
        <begin position="30"/>
        <end position="41"/>
    </location>
</feature>
<sequence>MDVRLAQSDMPGAPTARPSPIGDGTSRPGRSGEDRPRDRNRNRPGPVGHTGATAHDNSNDTTRLENP</sequence>
<evidence type="ECO:0000256" key="1">
    <source>
        <dbReference type="SAM" id="MobiDB-lite"/>
    </source>
</evidence>
<dbReference type="AlphaFoldDB" id="A0A388T7A7"/>
<name>A0A388T7A7_9ACTN</name>
<proteinExistence type="predicted"/>
<protein>
    <submittedName>
        <fullName evidence="2">Uncharacterized protein</fullName>
    </submittedName>
</protein>
<evidence type="ECO:0000313" key="2">
    <source>
        <dbReference type="EMBL" id="GBQ03940.1"/>
    </source>
</evidence>
<accession>A0A388T7A7</accession>
<organism evidence="2 3">
    <name type="scientific">Streptomyces spongiicola</name>
    <dbReference type="NCBI Taxonomy" id="1690221"/>
    <lineage>
        <taxon>Bacteria</taxon>
        <taxon>Bacillati</taxon>
        <taxon>Actinomycetota</taxon>
        <taxon>Actinomycetes</taxon>
        <taxon>Kitasatosporales</taxon>
        <taxon>Streptomycetaceae</taxon>
        <taxon>Streptomyces</taxon>
    </lineage>
</organism>
<evidence type="ECO:0000313" key="3">
    <source>
        <dbReference type="Proteomes" id="UP000265354"/>
    </source>
</evidence>
<dbReference type="Proteomes" id="UP000265354">
    <property type="component" value="Unassembled WGS sequence"/>
</dbReference>